<dbReference type="STRING" id="1797725.A3A49_01640"/>
<comment type="caution">
    <text evidence="2">The sequence shown here is derived from an EMBL/GenBank/DDBJ whole genome shotgun (WGS) entry which is preliminary data.</text>
</comment>
<reference evidence="2 3" key="1">
    <citation type="journal article" date="2016" name="Nat. Commun.">
        <title>Thousands of microbial genomes shed light on interconnected biogeochemical processes in an aquifer system.</title>
        <authorList>
            <person name="Anantharaman K."/>
            <person name="Brown C.T."/>
            <person name="Hug L.A."/>
            <person name="Sharon I."/>
            <person name="Castelle C.J."/>
            <person name="Probst A.J."/>
            <person name="Thomas B.C."/>
            <person name="Singh A."/>
            <person name="Wilkins M.J."/>
            <person name="Karaoz U."/>
            <person name="Brodie E.L."/>
            <person name="Williams K.H."/>
            <person name="Hubbard S.S."/>
            <person name="Banfield J.F."/>
        </authorList>
    </citation>
    <scope>NUCLEOTIDE SEQUENCE [LARGE SCALE GENOMIC DNA]</scope>
</reference>
<keyword evidence="1" id="KW-1133">Transmembrane helix</keyword>
<evidence type="ECO:0000313" key="2">
    <source>
        <dbReference type="EMBL" id="OGD98136.1"/>
    </source>
</evidence>
<dbReference type="AlphaFoldDB" id="A0A1F5H1W0"/>
<sequence length="184" mass="19605">MRDLAGQNYSQARITISRSFLRIALLLAVVLVVLFVVKLAVSSGGVGGSSIELRDAPKGLIPVSVSGVEISSEDAINLTIESATFQNVGDVGGTASASRKYGDGSYSLTVSANLPGPKGNPYQVWIVGDGEVVLAGKMNGSGNSWSLVFNDKDKNFSKMNEIWITREITEIDNKPEKHILEGTF</sequence>
<evidence type="ECO:0000256" key="1">
    <source>
        <dbReference type="SAM" id="Phobius"/>
    </source>
</evidence>
<keyword evidence="1" id="KW-0472">Membrane</keyword>
<keyword evidence="1" id="KW-0812">Transmembrane</keyword>
<dbReference type="Proteomes" id="UP000176740">
    <property type="component" value="Unassembled WGS sequence"/>
</dbReference>
<accession>A0A1F5H1W0</accession>
<protein>
    <submittedName>
        <fullName evidence="2">Uncharacterized protein</fullName>
    </submittedName>
</protein>
<feature type="transmembrane region" description="Helical" evidence="1">
    <location>
        <begin position="20"/>
        <end position="41"/>
    </location>
</feature>
<name>A0A1F5H1W0_9BACT</name>
<evidence type="ECO:0000313" key="3">
    <source>
        <dbReference type="Proteomes" id="UP000176740"/>
    </source>
</evidence>
<proteinExistence type="predicted"/>
<gene>
    <name evidence="2" type="ORF">A3A49_01640</name>
</gene>
<dbReference type="EMBL" id="MFBO01000015">
    <property type="protein sequence ID" value="OGD98136.1"/>
    <property type="molecule type" value="Genomic_DNA"/>
</dbReference>
<organism evidence="2 3">
    <name type="scientific">Candidatus Curtissbacteria bacterium RIFCSPLOWO2_01_FULL_38_11b</name>
    <dbReference type="NCBI Taxonomy" id="1797725"/>
    <lineage>
        <taxon>Bacteria</taxon>
        <taxon>Candidatus Curtissiibacteriota</taxon>
    </lineage>
</organism>